<evidence type="ECO:0000256" key="1">
    <source>
        <dbReference type="SAM" id="Phobius"/>
    </source>
</evidence>
<dbReference type="Proteomes" id="UP000239434">
    <property type="component" value="Unassembled WGS sequence"/>
</dbReference>
<gene>
    <name evidence="3" type="ORF">C5748_17585</name>
</gene>
<feature type="transmembrane region" description="Helical" evidence="1">
    <location>
        <begin position="65"/>
        <end position="85"/>
    </location>
</feature>
<proteinExistence type="predicted"/>
<keyword evidence="1" id="KW-0472">Membrane</keyword>
<feature type="transmembrane region" description="Helical" evidence="1">
    <location>
        <begin position="121"/>
        <end position="140"/>
    </location>
</feature>
<protein>
    <recommendedName>
        <fullName evidence="2">Heparan-alpha-glucosaminide N-acetyltransferase catalytic domain-containing protein</fullName>
    </recommendedName>
</protein>
<evidence type="ECO:0000313" key="3">
    <source>
        <dbReference type="EMBL" id="PRD42269.1"/>
    </source>
</evidence>
<dbReference type="EMBL" id="PVBR01000013">
    <property type="protein sequence ID" value="PRD42269.1"/>
    <property type="molecule type" value="Genomic_DNA"/>
</dbReference>
<feature type="transmembrane region" description="Helical" evidence="1">
    <location>
        <begin position="29"/>
        <end position="45"/>
    </location>
</feature>
<sequence>MQELALMQLEQAVTAPLPGSKSRLARLDIIRGIALIAMAIYHTGWDFEFFGYLDPGTTGHGGWKLFARMIASSFLILVGFSLVLAHQRGIRWKSFGVRLTQITAAALAISLVTWFATPDSFVFFGILHQIALASVLGLLFLRSPIPVLLLCAVAVIAAPFYWRSPFFDHPALWWVGLSTIDPRSNDYVPLFPWFGAVLSGMALARLFQRFRLMPMLQNATGLPFLDRPLRFIGTHSLAFYLIHQPVLIGCVFIFSQLFPPAAAPPHEIFARSCEQSCDAANDAQFCQRFCSCVIGELENADMFDDVFAGRIDTESDPAVKKIAGFCTRENETPGN</sequence>
<keyword evidence="4" id="KW-1185">Reference proteome</keyword>
<comment type="caution">
    <text evidence="3">The sequence shown here is derived from an EMBL/GenBank/DDBJ whole genome shotgun (WGS) entry which is preliminary data.</text>
</comment>
<reference evidence="3 4" key="1">
    <citation type="submission" date="2018-02" db="EMBL/GenBank/DDBJ databases">
        <title>The draft genome of Phyllobacterium sp. 1N-3.</title>
        <authorList>
            <person name="Liu L."/>
            <person name="Li L."/>
            <person name="Zhang X."/>
            <person name="Wang T."/>
            <person name="Liang L."/>
        </authorList>
    </citation>
    <scope>NUCLEOTIDE SEQUENCE [LARGE SCALE GENOMIC DNA]</scope>
    <source>
        <strain evidence="3 4">1N-3</strain>
    </source>
</reference>
<feature type="transmembrane region" description="Helical" evidence="1">
    <location>
        <begin position="237"/>
        <end position="258"/>
    </location>
</feature>
<keyword evidence="1" id="KW-1133">Transmembrane helix</keyword>
<accession>A0A2S9IP10</accession>
<feature type="domain" description="Heparan-alpha-glucosaminide N-acetyltransferase catalytic" evidence="2">
    <location>
        <begin position="23"/>
        <end position="245"/>
    </location>
</feature>
<keyword evidence="1" id="KW-0812">Transmembrane</keyword>
<dbReference type="InterPro" id="IPR012429">
    <property type="entry name" value="HGSNAT_cat"/>
</dbReference>
<dbReference type="AlphaFoldDB" id="A0A2S9IP10"/>
<organism evidence="3 4">
    <name type="scientific">Phyllobacterium phragmitis</name>
    <dbReference type="NCBI Taxonomy" id="2670329"/>
    <lineage>
        <taxon>Bacteria</taxon>
        <taxon>Pseudomonadati</taxon>
        <taxon>Pseudomonadota</taxon>
        <taxon>Alphaproteobacteria</taxon>
        <taxon>Hyphomicrobiales</taxon>
        <taxon>Phyllobacteriaceae</taxon>
        <taxon>Phyllobacterium</taxon>
    </lineage>
</organism>
<name>A0A2S9IP10_9HYPH</name>
<feature type="transmembrane region" description="Helical" evidence="1">
    <location>
        <begin position="97"/>
        <end position="115"/>
    </location>
</feature>
<dbReference type="Pfam" id="PF07786">
    <property type="entry name" value="HGSNAT_cat"/>
    <property type="match status" value="1"/>
</dbReference>
<evidence type="ECO:0000313" key="4">
    <source>
        <dbReference type="Proteomes" id="UP000239434"/>
    </source>
</evidence>
<dbReference type="RefSeq" id="WP_105743234.1">
    <property type="nucleotide sequence ID" value="NZ_PVBR01000013.1"/>
</dbReference>
<feature type="transmembrane region" description="Helical" evidence="1">
    <location>
        <begin position="187"/>
        <end position="207"/>
    </location>
</feature>
<evidence type="ECO:0000259" key="2">
    <source>
        <dbReference type="Pfam" id="PF07786"/>
    </source>
</evidence>
<feature type="transmembrane region" description="Helical" evidence="1">
    <location>
        <begin position="147"/>
        <end position="167"/>
    </location>
</feature>